<sequence length="170" mass="20108">MRVNIEKEFLEQVNVHKGILFKVAKLYMDTKVDQEDLYQEMICQLWKSYTSFKGSSQFSTWMYRVCLNTAITYFKKDSKRSKSTFSLNGEEHYLRNEESCLEVENQITYLYKAIHELNDIEKALIFLYLEGFSHIDIGTNLGISEGNARVKLNRTKNKLQEIIKRNGYEF</sequence>
<evidence type="ECO:0000256" key="3">
    <source>
        <dbReference type="ARBA" id="ARBA00023082"/>
    </source>
</evidence>
<evidence type="ECO:0000259" key="6">
    <source>
        <dbReference type="Pfam" id="PF08281"/>
    </source>
</evidence>
<feature type="domain" description="RNA polymerase sigma factor 70 region 4 type 2" evidence="6">
    <location>
        <begin position="109"/>
        <end position="159"/>
    </location>
</feature>
<proteinExistence type="inferred from homology"/>
<dbReference type="Gene3D" id="1.10.10.10">
    <property type="entry name" value="Winged helix-like DNA-binding domain superfamily/Winged helix DNA-binding domain"/>
    <property type="match status" value="1"/>
</dbReference>
<gene>
    <name evidence="7" type="primary">rpoE_7</name>
    <name evidence="7" type="ORF">NCTC11179_03619</name>
</gene>
<keyword evidence="8" id="KW-1185">Reference proteome</keyword>
<dbReference type="SUPFAM" id="SSF88659">
    <property type="entry name" value="Sigma3 and sigma4 domains of RNA polymerase sigma factors"/>
    <property type="match status" value="1"/>
</dbReference>
<evidence type="ECO:0000313" key="7">
    <source>
        <dbReference type="EMBL" id="STZ70089.1"/>
    </source>
</evidence>
<dbReference type="PANTHER" id="PTHR43133:SF45">
    <property type="entry name" value="RNA POLYMERASE ECF-TYPE SIGMA FACTOR"/>
    <property type="match status" value="1"/>
</dbReference>
<dbReference type="InterPro" id="IPR036388">
    <property type="entry name" value="WH-like_DNA-bd_sf"/>
</dbReference>
<dbReference type="Pfam" id="PF08281">
    <property type="entry name" value="Sigma70_r4_2"/>
    <property type="match status" value="1"/>
</dbReference>
<comment type="similarity">
    <text evidence="1">Belongs to the sigma-70 factor family. ECF subfamily.</text>
</comment>
<dbReference type="InterPro" id="IPR039425">
    <property type="entry name" value="RNA_pol_sigma-70-like"/>
</dbReference>
<dbReference type="InterPro" id="IPR013325">
    <property type="entry name" value="RNA_pol_sigma_r2"/>
</dbReference>
<dbReference type="Gene3D" id="1.10.1740.10">
    <property type="match status" value="1"/>
</dbReference>
<evidence type="ECO:0000313" key="8">
    <source>
        <dbReference type="Proteomes" id="UP000255024"/>
    </source>
</evidence>
<dbReference type="GO" id="GO:0006352">
    <property type="term" value="P:DNA-templated transcription initiation"/>
    <property type="evidence" value="ECO:0007669"/>
    <property type="project" value="InterPro"/>
</dbReference>
<evidence type="ECO:0000256" key="1">
    <source>
        <dbReference type="ARBA" id="ARBA00010641"/>
    </source>
</evidence>
<organism evidence="7 8">
    <name type="scientific">Myroides odoratus</name>
    <name type="common">Flavobacterium odoratum</name>
    <dbReference type="NCBI Taxonomy" id="256"/>
    <lineage>
        <taxon>Bacteria</taxon>
        <taxon>Pseudomonadati</taxon>
        <taxon>Bacteroidota</taxon>
        <taxon>Flavobacteriia</taxon>
        <taxon>Flavobacteriales</taxon>
        <taxon>Flavobacteriaceae</taxon>
        <taxon>Myroides</taxon>
    </lineage>
</organism>
<dbReference type="AlphaFoldDB" id="A0A378U487"/>
<dbReference type="GO" id="GO:0003677">
    <property type="term" value="F:DNA binding"/>
    <property type="evidence" value="ECO:0007669"/>
    <property type="project" value="InterPro"/>
</dbReference>
<dbReference type="SUPFAM" id="SSF88946">
    <property type="entry name" value="Sigma2 domain of RNA polymerase sigma factors"/>
    <property type="match status" value="1"/>
</dbReference>
<keyword evidence="2" id="KW-0805">Transcription regulation</keyword>
<dbReference type="NCBIfam" id="TIGR02937">
    <property type="entry name" value="sigma70-ECF"/>
    <property type="match status" value="1"/>
</dbReference>
<dbReference type="GO" id="GO:0016987">
    <property type="term" value="F:sigma factor activity"/>
    <property type="evidence" value="ECO:0007669"/>
    <property type="project" value="UniProtKB-KW"/>
</dbReference>
<dbReference type="InterPro" id="IPR013324">
    <property type="entry name" value="RNA_pol_sigma_r3/r4-like"/>
</dbReference>
<dbReference type="InterPro" id="IPR014284">
    <property type="entry name" value="RNA_pol_sigma-70_dom"/>
</dbReference>
<dbReference type="InterPro" id="IPR013249">
    <property type="entry name" value="RNA_pol_sigma70_r4_t2"/>
</dbReference>
<feature type="domain" description="RNA polymerase sigma-70 region 2" evidence="5">
    <location>
        <begin position="16"/>
        <end position="79"/>
    </location>
</feature>
<dbReference type="RefSeq" id="WP_115092656.1">
    <property type="nucleotide sequence ID" value="NZ_CP068107.1"/>
</dbReference>
<keyword evidence="3" id="KW-0731">Sigma factor</keyword>
<accession>A0A378U487</accession>
<protein>
    <submittedName>
        <fullName evidence="7">Sigma-24</fullName>
    </submittedName>
</protein>
<evidence type="ECO:0000259" key="5">
    <source>
        <dbReference type="Pfam" id="PF04542"/>
    </source>
</evidence>
<dbReference type="PANTHER" id="PTHR43133">
    <property type="entry name" value="RNA POLYMERASE ECF-TYPE SIGMA FACTO"/>
    <property type="match status" value="1"/>
</dbReference>
<dbReference type="Pfam" id="PF04542">
    <property type="entry name" value="Sigma70_r2"/>
    <property type="match status" value="1"/>
</dbReference>
<dbReference type="EMBL" id="UGQL01000002">
    <property type="protein sequence ID" value="STZ70089.1"/>
    <property type="molecule type" value="Genomic_DNA"/>
</dbReference>
<evidence type="ECO:0000256" key="4">
    <source>
        <dbReference type="ARBA" id="ARBA00023163"/>
    </source>
</evidence>
<evidence type="ECO:0000256" key="2">
    <source>
        <dbReference type="ARBA" id="ARBA00023015"/>
    </source>
</evidence>
<reference evidence="7 8" key="1">
    <citation type="submission" date="2018-06" db="EMBL/GenBank/DDBJ databases">
        <authorList>
            <consortium name="Pathogen Informatics"/>
            <person name="Doyle S."/>
        </authorList>
    </citation>
    <scope>NUCLEOTIDE SEQUENCE [LARGE SCALE GENOMIC DNA]</scope>
    <source>
        <strain evidence="7 8">NCTC11179</strain>
    </source>
</reference>
<dbReference type="Proteomes" id="UP000255024">
    <property type="component" value="Unassembled WGS sequence"/>
</dbReference>
<name>A0A378U487_MYROD</name>
<keyword evidence="4" id="KW-0804">Transcription</keyword>
<dbReference type="InterPro" id="IPR007627">
    <property type="entry name" value="RNA_pol_sigma70_r2"/>
</dbReference>